<organism evidence="1 2">
    <name type="scientific">Klebsiella pneumoniae</name>
    <dbReference type="NCBI Taxonomy" id="573"/>
    <lineage>
        <taxon>Bacteria</taxon>
        <taxon>Pseudomonadati</taxon>
        <taxon>Pseudomonadota</taxon>
        <taxon>Gammaproteobacteria</taxon>
        <taxon>Enterobacterales</taxon>
        <taxon>Enterobacteriaceae</taxon>
        <taxon>Klebsiella/Raoultella group</taxon>
        <taxon>Klebsiella</taxon>
        <taxon>Klebsiella pneumoniae complex</taxon>
    </lineage>
</organism>
<dbReference type="Proteomes" id="UP001244490">
    <property type="component" value="Unassembled WGS sequence"/>
</dbReference>
<sequence>LDRPCGALLAQGLDAGLLFSVTAERVVRLVPPLILSHDEAREIVARLVPLVKALLAQPKP</sequence>
<dbReference type="Gene3D" id="3.90.1150.10">
    <property type="entry name" value="Aspartate Aminotransferase, domain 1"/>
    <property type="match status" value="1"/>
</dbReference>
<name>A0AAW8ARX2_KLEPN</name>
<evidence type="ECO:0000313" key="2">
    <source>
        <dbReference type="Proteomes" id="UP001244490"/>
    </source>
</evidence>
<protein>
    <recommendedName>
        <fullName evidence="3">Aspartate aminotransferase family protein</fullName>
    </recommendedName>
</protein>
<evidence type="ECO:0000313" key="1">
    <source>
        <dbReference type="EMBL" id="MDP0971923.1"/>
    </source>
</evidence>
<evidence type="ECO:0008006" key="3">
    <source>
        <dbReference type="Google" id="ProtNLM"/>
    </source>
</evidence>
<reference evidence="1" key="1">
    <citation type="submission" date="2023-07" db="EMBL/GenBank/DDBJ databases">
        <authorList>
            <person name="Peng Z."/>
        </authorList>
    </citation>
    <scope>NUCLEOTIDE SEQUENCE</scope>
    <source>
        <strain evidence="1">KP219</strain>
    </source>
</reference>
<proteinExistence type="predicted"/>
<dbReference type="AlphaFoldDB" id="A0AAW8ARX2"/>
<comment type="caution">
    <text evidence="1">The sequence shown here is derived from an EMBL/GenBank/DDBJ whole genome shotgun (WGS) entry which is preliminary data.</text>
</comment>
<feature type="non-terminal residue" evidence="1">
    <location>
        <position position="1"/>
    </location>
</feature>
<gene>
    <name evidence="1" type="ORF">Q6294_33860</name>
</gene>
<dbReference type="InterPro" id="IPR015422">
    <property type="entry name" value="PyrdxlP-dep_Trfase_small"/>
</dbReference>
<accession>A0AAW8ARX2</accession>
<dbReference type="EMBL" id="JAUUIA010001422">
    <property type="protein sequence ID" value="MDP0971923.1"/>
    <property type="molecule type" value="Genomic_DNA"/>
</dbReference>